<evidence type="ECO:0000256" key="8">
    <source>
        <dbReference type="RuleBase" id="RU004561"/>
    </source>
</evidence>
<name>A0ABQ8HTV6_9ROSI</name>
<proteinExistence type="inferred from homology"/>
<evidence type="ECO:0000313" key="10">
    <source>
        <dbReference type="EMBL" id="KAH7567814.1"/>
    </source>
</evidence>
<keyword evidence="6 8" id="KW-0539">Nucleus</keyword>
<dbReference type="InterPro" id="IPR003340">
    <property type="entry name" value="B3_DNA-bd"/>
</dbReference>
<dbReference type="EMBL" id="JAFEMO010000007">
    <property type="protein sequence ID" value="KAH7567814.1"/>
    <property type="molecule type" value="Genomic_DNA"/>
</dbReference>
<dbReference type="InterPro" id="IPR044835">
    <property type="entry name" value="ARF_plant"/>
</dbReference>
<comment type="subcellular location">
    <subcellularLocation>
        <location evidence="1 8">Nucleus</location>
    </subcellularLocation>
</comment>
<dbReference type="Pfam" id="PF06507">
    <property type="entry name" value="ARF_AD"/>
    <property type="match status" value="1"/>
</dbReference>
<dbReference type="CDD" id="cd10017">
    <property type="entry name" value="B3_DNA"/>
    <property type="match status" value="1"/>
</dbReference>
<gene>
    <name evidence="10" type="ORF">JRO89_XS07G0155600</name>
</gene>
<keyword evidence="5 8" id="KW-0804">Transcription</keyword>
<evidence type="ECO:0000256" key="2">
    <source>
        <dbReference type="ARBA" id="ARBA00007853"/>
    </source>
</evidence>
<dbReference type="SUPFAM" id="SSF101936">
    <property type="entry name" value="DNA-binding pseudobarrel domain"/>
    <property type="match status" value="1"/>
</dbReference>
<dbReference type="InterPro" id="IPR010525">
    <property type="entry name" value="ARF_dom"/>
</dbReference>
<evidence type="ECO:0000256" key="5">
    <source>
        <dbReference type="ARBA" id="ARBA00023163"/>
    </source>
</evidence>
<accession>A0ABQ8HTV6</accession>
<evidence type="ECO:0000256" key="7">
    <source>
        <dbReference type="ARBA" id="ARBA00023294"/>
    </source>
</evidence>
<comment type="similarity">
    <text evidence="2 8">Belongs to the ARF family.</text>
</comment>
<dbReference type="Gene3D" id="2.40.330.10">
    <property type="entry name" value="DNA-binding pseudobarrel domain"/>
    <property type="match status" value="1"/>
</dbReference>
<dbReference type="Proteomes" id="UP000827721">
    <property type="component" value="Unassembled WGS sequence"/>
</dbReference>
<dbReference type="PANTHER" id="PTHR31384">
    <property type="entry name" value="AUXIN RESPONSE FACTOR 4-RELATED"/>
    <property type="match status" value="1"/>
</dbReference>
<dbReference type="InterPro" id="IPR015300">
    <property type="entry name" value="DNA-bd_pseudobarrel_sf"/>
</dbReference>
<keyword evidence="3 8" id="KW-0805">Transcription regulation</keyword>
<evidence type="ECO:0000256" key="1">
    <source>
        <dbReference type="ARBA" id="ARBA00004123"/>
    </source>
</evidence>
<dbReference type="PANTHER" id="PTHR31384:SF94">
    <property type="entry name" value="AUXIN RESPONSE FACTOR 17"/>
    <property type="match status" value="1"/>
</dbReference>
<evidence type="ECO:0000256" key="3">
    <source>
        <dbReference type="ARBA" id="ARBA00023015"/>
    </source>
</evidence>
<evidence type="ECO:0000259" key="9">
    <source>
        <dbReference type="PROSITE" id="PS50863"/>
    </source>
</evidence>
<dbReference type="SMART" id="SM01019">
    <property type="entry name" value="B3"/>
    <property type="match status" value="1"/>
</dbReference>
<sequence>MPHQRRPSPSDPSRVDPAIWRASAGSLVHIPALHSRVYYFPQGHLERSSLSAPVLSSVKVSRPVFQCLVSQVQFLSDPVTDQVFAKLLLTPVNTIEHSRDLLEHQQQQQQQLDDQNVDNYLRENTVAPFAKVLTPSDANNGGGFSVPRFCADSIFPPLNYQADPPVQTLSITDIHGHVWDFRHIYRGTPRRHLLTTGWSKFVNRKKLIAGDSVVFMRDSKGRLFVGIRRAERYGNNGDGSRWGEHSGVKVEAVMEALERASLGLPFEVVYYPRSGWPDFIVNAEIVEASMEIFWTAGVRVKMVTETEDSSRVTWFQGTIRDASMPNSGPWCGSPWRMLEVTWDEPEILQNVKRVSPWQLEFVSSSLPLHTPFPSAKRLKFPQSSGLVTDGGEEIFFPLRGLTNSTMGQMNPSLLNYNTFPAGMQGARQNNNSFFSLSNFITRENSRQICMDNTSGINIVPKLKTVCTELNMGSSQSDNLSPDSHSSVYSFGTEHLGNQGCNSAKSGASSFQLFGKIIHMNQPVESGFDDVACIEDDGGKGFNETEGVNKRPDLSLTYTALLNRFGVQCQGELADEETCSL</sequence>
<dbReference type="Pfam" id="PF02362">
    <property type="entry name" value="B3"/>
    <property type="match status" value="1"/>
</dbReference>
<protein>
    <recommendedName>
        <fullName evidence="8">Auxin response factor</fullName>
    </recommendedName>
</protein>
<keyword evidence="11" id="KW-1185">Reference proteome</keyword>
<comment type="subunit">
    <text evidence="8">Homodimers and heterodimers.</text>
</comment>
<comment type="function">
    <text evidence="8">Auxin response factors (ARFs) are transcriptional factors that bind specifically to the DNA sequence 5'-TGTCTC-3' found in the auxin-responsive promoter elements (AuxREs).</text>
</comment>
<feature type="domain" description="TF-B3" evidence="9">
    <location>
        <begin position="129"/>
        <end position="231"/>
    </location>
</feature>
<dbReference type="PROSITE" id="PS50863">
    <property type="entry name" value="B3"/>
    <property type="match status" value="1"/>
</dbReference>
<keyword evidence="4 8" id="KW-0238">DNA-binding</keyword>
<evidence type="ECO:0000313" key="11">
    <source>
        <dbReference type="Proteomes" id="UP000827721"/>
    </source>
</evidence>
<evidence type="ECO:0000256" key="4">
    <source>
        <dbReference type="ARBA" id="ARBA00023125"/>
    </source>
</evidence>
<comment type="caution">
    <text evidence="10">The sequence shown here is derived from an EMBL/GenBank/DDBJ whole genome shotgun (WGS) entry which is preliminary data.</text>
</comment>
<organism evidence="10 11">
    <name type="scientific">Xanthoceras sorbifolium</name>
    <dbReference type="NCBI Taxonomy" id="99658"/>
    <lineage>
        <taxon>Eukaryota</taxon>
        <taxon>Viridiplantae</taxon>
        <taxon>Streptophyta</taxon>
        <taxon>Embryophyta</taxon>
        <taxon>Tracheophyta</taxon>
        <taxon>Spermatophyta</taxon>
        <taxon>Magnoliopsida</taxon>
        <taxon>eudicotyledons</taxon>
        <taxon>Gunneridae</taxon>
        <taxon>Pentapetalae</taxon>
        <taxon>rosids</taxon>
        <taxon>malvids</taxon>
        <taxon>Sapindales</taxon>
        <taxon>Sapindaceae</taxon>
        <taxon>Xanthoceroideae</taxon>
        <taxon>Xanthoceras</taxon>
    </lineage>
</organism>
<dbReference type="Gene3D" id="2.30.30.1040">
    <property type="match status" value="1"/>
</dbReference>
<evidence type="ECO:0000256" key="6">
    <source>
        <dbReference type="ARBA" id="ARBA00023242"/>
    </source>
</evidence>
<keyword evidence="7 8" id="KW-0927">Auxin signaling pathway</keyword>
<reference evidence="10 11" key="1">
    <citation type="submission" date="2021-02" db="EMBL/GenBank/DDBJ databases">
        <title>Plant Genome Project.</title>
        <authorList>
            <person name="Zhang R.-G."/>
        </authorList>
    </citation>
    <scope>NUCLEOTIDE SEQUENCE [LARGE SCALE GENOMIC DNA]</scope>
    <source>
        <tissue evidence="10">Leaves</tissue>
    </source>
</reference>